<protein>
    <submittedName>
        <fullName evidence="2">Uncharacterized protein</fullName>
    </submittedName>
</protein>
<feature type="region of interest" description="Disordered" evidence="1">
    <location>
        <begin position="1"/>
        <end position="27"/>
    </location>
</feature>
<evidence type="ECO:0000313" key="3">
    <source>
        <dbReference type="Proteomes" id="UP000030645"/>
    </source>
</evidence>
<organism evidence="2 3">
    <name type="scientific">Morus notabilis</name>
    <dbReference type="NCBI Taxonomy" id="981085"/>
    <lineage>
        <taxon>Eukaryota</taxon>
        <taxon>Viridiplantae</taxon>
        <taxon>Streptophyta</taxon>
        <taxon>Embryophyta</taxon>
        <taxon>Tracheophyta</taxon>
        <taxon>Spermatophyta</taxon>
        <taxon>Magnoliopsida</taxon>
        <taxon>eudicotyledons</taxon>
        <taxon>Gunneridae</taxon>
        <taxon>Pentapetalae</taxon>
        <taxon>rosids</taxon>
        <taxon>fabids</taxon>
        <taxon>Rosales</taxon>
        <taxon>Moraceae</taxon>
        <taxon>Moreae</taxon>
        <taxon>Morus</taxon>
    </lineage>
</organism>
<gene>
    <name evidence="2" type="ORF">L484_013369</name>
</gene>
<reference evidence="3" key="1">
    <citation type="submission" date="2013-01" db="EMBL/GenBank/DDBJ databases">
        <title>Draft Genome Sequence of a Mulberry Tree, Morus notabilis C.K. Schneid.</title>
        <authorList>
            <person name="He N."/>
            <person name="Zhao S."/>
        </authorList>
    </citation>
    <scope>NUCLEOTIDE SEQUENCE</scope>
</reference>
<name>W9QYY3_9ROSA</name>
<proteinExistence type="predicted"/>
<dbReference type="Proteomes" id="UP000030645">
    <property type="component" value="Unassembled WGS sequence"/>
</dbReference>
<accession>W9QYY3</accession>
<dbReference type="EMBL" id="KE344393">
    <property type="protein sequence ID" value="EXB60104.1"/>
    <property type="molecule type" value="Genomic_DNA"/>
</dbReference>
<dbReference type="AlphaFoldDB" id="W9QYY3"/>
<keyword evidence="3" id="KW-1185">Reference proteome</keyword>
<sequence length="71" mass="8031">MRGEREREKWLTGSRAGQGEAPKRREVPPWEFGPSVFGHLVLPPKPRLSLFTVDSLNFVYAYGPSLFSNAL</sequence>
<evidence type="ECO:0000313" key="2">
    <source>
        <dbReference type="EMBL" id="EXB60104.1"/>
    </source>
</evidence>
<evidence type="ECO:0000256" key="1">
    <source>
        <dbReference type="SAM" id="MobiDB-lite"/>
    </source>
</evidence>
<feature type="compositionally biased region" description="Basic and acidic residues" evidence="1">
    <location>
        <begin position="1"/>
        <end position="10"/>
    </location>
</feature>